<dbReference type="EMBL" id="LEKV01003414">
    <property type="protein sequence ID" value="KVH99779.1"/>
    <property type="molecule type" value="Genomic_DNA"/>
</dbReference>
<comment type="caution">
    <text evidence="2">The sequence shown here is derived from an EMBL/GenBank/DDBJ whole genome shotgun (WGS) entry which is preliminary data.</text>
</comment>
<evidence type="ECO:0000313" key="3">
    <source>
        <dbReference type="Proteomes" id="UP000243975"/>
    </source>
</evidence>
<dbReference type="AlphaFoldDB" id="A0A103XZK4"/>
<name>A0A103XZK4_CYNCS</name>
<evidence type="ECO:0000256" key="1">
    <source>
        <dbReference type="SAM" id="SignalP"/>
    </source>
</evidence>
<protein>
    <submittedName>
        <fullName evidence="2">S locus-related glycoprotein 1 binding pollen coat</fullName>
    </submittedName>
</protein>
<accession>A0A103XZK4</accession>
<dbReference type="Gramene" id="KVH99779">
    <property type="protein sequence ID" value="KVH99779"/>
    <property type="gene ID" value="Ccrd_022014"/>
</dbReference>
<reference evidence="2 3" key="1">
    <citation type="journal article" date="2016" name="Sci. Rep.">
        <title>The genome sequence of the outbreeding globe artichoke constructed de novo incorporating a phase-aware low-pass sequencing strategy of F1 progeny.</title>
        <authorList>
            <person name="Scaglione D."/>
            <person name="Reyes-Chin-Wo S."/>
            <person name="Acquadro A."/>
            <person name="Froenicke L."/>
            <person name="Portis E."/>
            <person name="Beitel C."/>
            <person name="Tirone M."/>
            <person name="Mauro R."/>
            <person name="Lo Monaco A."/>
            <person name="Mauromicale G."/>
            <person name="Faccioli P."/>
            <person name="Cattivelli L."/>
            <person name="Rieseberg L."/>
            <person name="Michelmore R."/>
            <person name="Lanteri S."/>
        </authorList>
    </citation>
    <scope>NUCLEOTIDE SEQUENCE [LARGE SCALE GENOMIC DNA]</scope>
    <source>
        <strain evidence="2">2C</strain>
    </source>
</reference>
<proteinExistence type="predicted"/>
<keyword evidence="1" id="KW-0732">Signal</keyword>
<organism evidence="2 3">
    <name type="scientific">Cynara cardunculus var. scolymus</name>
    <name type="common">Globe artichoke</name>
    <name type="synonym">Cynara scolymus</name>
    <dbReference type="NCBI Taxonomy" id="59895"/>
    <lineage>
        <taxon>Eukaryota</taxon>
        <taxon>Viridiplantae</taxon>
        <taxon>Streptophyta</taxon>
        <taxon>Embryophyta</taxon>
        <taxon>Tracheophyta</taxon>
        <taxon>Spermatophyta</taxon>
        <taxon>Magnoliopsida</taxon>
        <taxon>eudicotyledons</taxon>
        <taxon>Gunneridae</taxon>
        <taxon>Pentapetalae</taxon>
        <taxon>asterids</taxon>
        <taxon>campanulids</taxon>
        <taxon>Asterales</taxon>
        <taxon>Asteraceae</taxon>
        <taxon>Carduoideae</taxon>
        <taxon>Cardueae</taxon>
        <taxon>Carduinae</taxon>
        <taxon>Cynara</taxon>
    </lineage>
</organism>
<dbReference type="OMA" id="MITGMEL"/>
<evidence type="ECO:0000313" key="2">
    <source>
        <dbReference type="EMBL" id="KVH99779.1"/>
    </source>
</evidence>
<sequence>MTKSLVFIICFLFFMTPGMKLLMAQERYCIIEKPFPKCTKDACVAQCTKTYGKGSYGECKKPELCHCRFTCAVPPPMKDEDGMNRDVHPIPSIPKKNGYV</sequence>
<gene>
    <name evidence="2" type="ORF">Ccrd_022014</name>
</gene>
<feature type="signal peptide" evidence="1">
    <location>
        <begin position="1"/>
        <end position="20"/>
    </location>
</feature>
<dbReference type="Proteomes" id="UP000243975">
    <property type="component" value="Unassembled WGS sequence"/>
</dbReference>
<keyword evidence="3" id="KW-1185">Reference proteome</keyword>
<feature type="chain" id="PRO_5007119245" evidence="1">
    <location>
        <begin position="21"/>
        <end position="100"/>
    </location>
</feature>